<dbReference type="Pfam" id="PF01292">
    <property type="entry name" value="Ni_hydr_CYTB"/>
    <property type="match status" value="1"/>
</dbReference>
<reference evidence="15" key="1">
    <citation type="submission" date="2016-10" db="EMBL/GenBank/DDBJ databases">
        <authorList>
            <person name="Varghese N."/>
            <person name="Submissions S."/>
        </authorList>
    </citation>
    <scope>NUCLEOTIDE SEQUENCE [LARGE SCALE GENOMIC DNA]</scope>
    <source>
        <strain evidence="15">BS3775</strain>
    </source>
</reference>
<dbReference type="InterPro" id="IPR016174">
    <property type="entry name" value="Di-haem_cyt_TM"/>
</dbReference>
<protein>
    <submittedName>
        <fullName evidence="14">Cytochrome b561</fullName>
    </submittedName>
</protein>
<dbReference type="RefSeq" id="WP_090323198.1">
    <property type="nucleotide sequence ID" value="NZ_FNKJ01000003.1"/>
</dbReference>
<evidence type="ECO:0000256" key="11">
    <source>
        <dbReference type="ARBA" id="ARBA00023136"/>
    </source>
</evidence>
<dbReference type="EMBL" id="FNKJ01000003">
    <property type="protein sequence ID" value="SDR09184.1"/>
    <property type="molecule type" value="Genomic_DNA"/>
</dbReference>
<dbReference type="PANTHER" id="PTHR30529:SF1">
    <property type="entry name" value="CYTOCHROME B561 HOMOLOG 2"/>
    <property type="match status" value="1"/>
</dbReference>
<dbReference type="SUPFAM" id="SSF81342">
    <property type="entry name" value="Transmembrane di-heme cytochromes"/>
    <property type="match status" value="1"/>
</dbReference>
<keyword evidence="11" id="KW-0472">Membrane</keyword>
<evidence type="ECO:0000256" key="7">
    <source>
        <dbReference type="ARBA" id="ARBA00022723"/>
    </source>
</evidence>
<proteinExistence type="inferred from homology"/>
<evidence type="ECO:0000256" key="12">
    <source>
        <dbReference type="ARBA" id="ARBA00037975"/>
    </source>
</evidence>
<keyword evidence="10" id="KW-0408">Iron</keyword>
<dbReference type="GO" id="GO:0020037">
    <property type="term" value="F:heme binding"/>
    <property type="evidence" value="ECO:0007669"/>
    <property type="project" value="TreeGrafter"/>
</dbReference>
<dbReference type="GO" id="GO:0005886">
    <property type="term" value="C:plasma membrane"/>
    <property type="evidence" value="ECO:0007669"/>
    <property type="project" value="UniProtKB-SubCell"/>
</dbReference>
<keyword evidence="3" id="KW-0813">Transport</keyword>
<evidence type="ECO:0000256" key="10">
    <source>
        <dbReference type="ARBA" id="ARBA00023004"/>
    </source>
</evidence>
<dbReference type="InterPro" id="IPR011577">
    <property type="entry name" value="Cyt_b561_bac/Ni-Hgenase"/>
</dbReference>
<dbReference type="Proteomes" id="UP000199570">
    <property type="component" value="Unassembled WGS sequence"/>
</dbReference>
<organism evidence="14 15">
    <name type="scientific">Pseudomonas moorei</name>
    <dbReference type="NCBI Taxonomy" id="395599"/>
    <lineage>
        <taxon>Bacteria</taxon>
        <taxon>Pseudomonadati</taxon>
        <taxon>Pseudomonadota</taxon>
        <taxon>Gammaproteobacteria</taxon>
        <taxon>Pseudomonadales</taxon>
        <taxon>Pseudomonadaceae</taxon>
        <taxon>Pseudomonas</taxon>
    </lineage>
</organism>
<keyword evidence="15" id="KW-1185">Reference proteome</keyword>
<comment type="similarity">
    <text evidence="12">Belongs to the cytochrome b561 family.</text>
</comment>
<evidence type="ECO:0000313" key="14">
    <source>
        <dbReference type="EMBL" id="SDR09184.1"/>
    </source>
</evidence>
<evidence type="ECO:0000256" key="9">
    <source>
        <dbReference type="ARBA" id="ARBA00022989"/>
    </source>
</evidence>
<keyword evidence="5" id="KW-0349">Heme</keyword>
<name>A0A1H1G7E7_9PSED</name>
<dbReference type="PANTHER" id="PTHR30529">
    <property type="entry name" value="CYTOCHROME B561"/>
    <property type="match status" value="1"/>
</dbReference>
<evidence type="ECO:0000256" key="1">
    <source>
        <dbReference type="ARBA" id="ARBA00001970"/>
    </source>
</evidence>
<evidence type="ECO:0000313" key="15">
    <source>
        <dbReference type="Proteomes" id="UP000199570"/>
    </source>
</evidence>
<comment type="subcellular location">
    <subcellularLocation>
        <location evidence="2">Cell membrane</location>
        <topology evidence="2">Multi-pass membrane protein</topology>
    </subcellularLocation>
</comment>
<keyword evidence="7" id="KW-0479">Metal-binding</keyword>
<sequence>MQLKDNGLRFSPVTVALHWVVAFALLGILGLQLAIGHASGEALRTELTRVQNLLGLMLFLVSIYRFWARITAYHPLPVGTPNPIEVIISRSVAVALALAMVLLPVAVWASRAAAGEGVTLPGGWSMPTLLPVNAVLKDVVDLLFNIGASAFLAGLALHVFGAVKNHFLLKNNTLKRMLGKHVEL</sequence>
<dbReference type="InterPro" id="IPR052168">
    <property type="entry name" value="Cytochrome_b561_oxidase"/>
</dbReference>
<dbReference type="GO" id="GO:0022904">
    <property type="term" value="P:respiratory electron transport chain"/>
    <property type="evidence" value="ECO:0007669"/>
    <property type="project" value="InterPro"/>
</dbReference>
<dbReference type="AlphaFoldDB" id="A0A1H1G7E7"/>
<dbReference type="GO" id="GO:0046872">
    <property type="term" value="F:metal ion binding"/>
    <property type="evidence" value="ECO:0007669"/>
    <property type="project" value="UniProtKB-KW"/>
</dbReference>
<feature type="domain" description="Cytochrome b561 bacterial/Ni-hydrogenase" evidence="13">
    <location>
        <begin position="9"/>
        <end position="179"/>
    </location>
</feature>
<accession>A0A1H1G7E7</accession>
<dbReference type="OrthoDB" id="6869760at2"/>
<keyword evidence="4" id="KW-1003">Cell membrane</keyword>
<comment type="cofactor">
    <cofactor evidence="1">
        <name>heme b</name>
        <dbReference type="ChEBI" id="CHEBI:60344"/>
    </cofactor>
</comment>
<evidence type="ECO:0000256" key="8">
    <source>
        <dbReference type="ARBA" id="ARBA00022982"/>
    </source>
</evidence>
<dbReference type="GO" id="GO:0009055">
    <property type="term" value="F:electron transfer activity"/>
    <property type="evidence" value="ECO:0007669"/>
    <property type="project" value="InterPro"/>
</dbReference>
<keyword evidence="8" id="KW-0249">Electron transport</keyword>
<evidence type="ECO:0000256" key="6">
    <source>
        <dbReference type="ARBA" id="ARBA00022692"/>
    </source>
</evidence>
<evidence type="ECO:0000256" key="4">
    <source>
        <dbReference type="ARBA" id="ARBA00022475"/>
    </source>
</evidence>
<keyword evidence="9" id="KW-1133">Transmembrane helix</keyword>
<evidence type="ECO:0000256" key="3">
    <source>
        <dbReference type="ARBA" id="ARBA00022448"/>
    </source>
</evidence>
<evidence type="ECO:0000256" key="2">
    <source>
        <dbReference type="ARBA" id="ARBA00004651"/>
    </source>
</evidence>
<evidence type="ECO:0000256" key="5">
    <source>
        <dbReference type="ARBA" id="ARBA00022617"/>
    </source>
</evidence>
<gene>
    <name evidence="14" type="ORF">SAMN04490195_3145</name>
</gene>
<keyword evidence="6" id="KW-0812">Transmembrane</keyword>
<evidence type="ECO:0000259" key="13">
    <source>
        <dbReference type="Pfam" id="PF01292"/>
    </source>
</evidence>